<protein>
    <submittedName>
        <fullName evidence="3">Zf-HC2 domain-containing protein</fullName>
    </submittedName>
</protein>
<feature type="domain" description="Putative zinc-finger" evidence="2">
    <location>
        <begin position="7"/>
        <end position="36"/>
    </location>
</feature>
<dbReference type="Gene3D" id="2.40.128.660">
    <property type="entry name" value="Uncharacterised protein PF15525, DUF4652"/>
    <property type="match status" value="1"/>
</dbReference>
<dbReference type="Proteomes" id="UP000481872">
    <property type="component" value="Unassembled WGS sequence"/>
</dbReference>
<dbReference type="AlphaFoldDB" id="A0A6M0H847"/>
<dbReference type="Pfam" id="PF13490">
    <property type="entry name" value="zf-HC2"/>
    <property type="match status" value="1"/>
</dbReference>
<evidence type="ECO:0000313" key="4">
    <source>
        <dbReference type="Proteomes" id="UP000481872"/>
    </source>
</evidence>
<proteinExistence type="predicted"/>
<dbReference type="EMBL" id="JAAGPU010000025">
    <property type="protein sequence ID" value="NEU05752.1"/>
    <property type="molecule type" value="Genomic_DNA"/>
</dbReference>
<gene>
    <name evidence="3" type="ORF">G3M99_13015</name>
</gene>
<keyword evidence="4" id="KW-1185">Reference proteome</keyword>
<dbReference type="RefSeq" id="WP_199870429.1">
    <property type="nucleotide sequence ID" value="NZ_JAAGPU010000025.1"/>
</dbReference>
<keyword evidence="1" id="KW-1133">Transmembrane helix</keyword>
<dbReference type="InterPro" id="IPR027383">
    <property type="entry name" value="Znf_put"/>
</dbReference>
<accession>A0A6M0H847</accession>
<feature type="transmembrane region" description="Helical" evidence="1">
    <location>
        <begin position="90"/>
        <end position="108"/>
    </location>
</feature>
<reference evidence="3 4" key="1">
    <citation type="submission" date="2020-02" db="EMBL/GenBank/DDBJ databases">
        <title>Genome assembly of a novel Clostridium senegalense strain.</title>
        <authorList>
            <person name="Gupta T.B."/>
            <person name="Jauregui R."/>
            <person name="Maclean P."/>
            <person name="Nawarathana A."/>
            <person name="Brightwell G."/>
        </authorList>
    </citation>
    <scope>NUCLEOTIDE SEQUENCE [LARGE SCALE GENOMIC DNA]</scope>
    <source>
        <strain evidence="3 4">AGRFS4</strain>
    </source>
</reference>
<keyword evidence="1" id="KW-0812">Transmembrane</keyword>
<name>A0A6M0H847_9CLOT</name>
<keyword evidence="1" id="KW-0472">Membrane</keyword>
<evidence type="ECO:0000256" key="1">
    <source>
        <dbReference type="SAM" id="Phobius"/>
    </source>
</evidence>
<evidence type="ECO:0000259" key="2">
    <source>
        <dbReference type="Pfam" id="PF13490"/>
    </source>
</evidence>
<organism evidence="3 4">
    <name type="scientific">Clostridium senegalense</name>
    <dbReference type="NCBI Taxonomy" id="1465809"/>
    <lineage>
        <taxon>Bacteria</taxon>
        <taxon>Bacillati</taxon>
        <taxon>Bacillota</taxon>
        <taxon>Clostridia</taxon>
        <taxon>Eubacteriales</taxon>
        <taxon>Clostridiaceae</taxon>
        <taxon>Clostridium</taxon>
    </lineage>
</organism>
<evidence type="ECO:0000313" key="3">
    <source>
        <dbReference type="EMBL" id="NEU05752.1"/>
    </source>
</evidence>
<comment type="caution">
    <text evidence="3">The sequence shown here is derived from an EMBL/GenBank/DDBJ whole genome shotgun (WGS) entry which is preliminary data.</text>
</comment>
<sequence length="282" mass="33523">MNCNLDKEKISLYINGLLDEKEEIIVKNHISTCEKCKKIYKEELLLEEEFKNICSLDEINLERIKNNVMESIDKNKYTKKKKVFLNKNKMLALSAACLFIVFIALKNINVNSFQDKDLKTKSVEPSNYSIENKNKFFKNIKVKTYDDDIRWFYNKEKTKEFALIEEFQERYVLLIRDYNSNDINKLDLLKNEDSKVMINAQWYNNEDLLVTTGIDKNNMILGKKVIKLNTDNFNEEVIYQADNALIEIEEVKVKENHIDITIKEYLDEKMKNYLEKVETIKF</sequence>